<evidence type="ECO:0000313" key="7">
    <source>
        <dbReference type="RefSeq" id="XP_012941115.1"/>
    </source>
</evidence>
<accession>A0ABM1A5B5</accession>
<protein>
    <submittedName>
        <fullName evidence="7">Tetraspanin-18</fullName>
    </submittedName>
</protein>
<evidence type="ECO:0000256" key="1">
    <source>
        <dbReference type="ARBA" id="ARBA00004141"/>
    </source>
</evidence>
<evidence type="ECO:0000313" key="6">
    <source>
        <dbReference type="Proteomes" id="UP000694888"/>
    </source>
</evidence>
<comment type="subcellular location">
    <subcellularLocation>
        <location evidence="1">Membrane</location>
        <topology evidence="1">Multi-pass membrane protein</topology>
    </subcellularLocation>
</comment>
<keyword evidence="6" id="KW-1185">Reference proteome</keyword>
<name>A0ABM1A5B5_APLCA</name>
<gene>
    <name evidence="7" type="primary">LOC101857966</name>
</gene>
<feature type="transmembrane region" description="Helical" evidence="5">
    <location>
        <begin position="84"/>
        <end position="105"/>
    </location>
</feature>
<dbReference type="Pfam" id="PF00335">
    <property type="entry name" value="Tetraspanin"/>
    <property type="match status" value="1"/>
</dbReference>
<feature type="transmembrane region" description="Helical" evidence="5">
    <location>
        <begin position="112"/>
        <end position="132"/>
    </location>
</feature>
<dbReference type="InterPro" id="IPR018499">
    <property type="entry name" value="Tetraspanin/Peripherin"/>
</dbReference>
<keyword evidence="3 5" id="KW-1133">Transmembrane helix</keyword>
<proteinExistence type="predicted"/>
<dbReference type="Gene3D" id="1.10.1450.10">
    <property type="entry name" value="Tetraspanin"/>
    <property type="match status" value="1"/>
</dbReference>
<keyword evidence="4 5" id="KW-0472">Membrane</keyword>
<dbReference type="GeneID" id="101857966"/>
<evidence type="ECO:0000256" key="5">
    <source>
        <dbReference type="SAM" id="Phobius"/>
    </source>
</evidence>
<feature type="transmembrane region" description="Helical" evidence="5">
    <location>
        <begin position="7"/>
        <end position="30"/>
    </location>
</feature>
<keyword evidence="2 5" id="KW-0812">Transmembrane</keyword>
<dbReference type="Proteomes" id="UP000694888">
    <property type="component" value="Unplaced"/>
</dbReference>
<evidence type="ECO:0000256" key="3">
    <source>
        <dbReference type="ARBA" id="ARBA00022989"/>
    </source>
</evidence>
<evidence type="ECO:0000256" key="2">
    <source>
        <dbReference type="ARBA" id="ARBA00022692"/>
    </source>
</evidence>
<evidence type="ECO:0000256" key="4">
    <source>
        <dbReference type="ARBA" id="ARBA00023136"/>
    </source>
</evidence>
<reference evidence="7" key="1">
    <citation type="submission" date="2025-08" db="UniProtKB">
        <authorList>
            <consortium name="RefSeq"/>
        </authorList>
    </citation>
    <scope>IDENTIFICATION</scope>
</reference>
<dbReference type="SUPFAM" id="SSF48652">
    <property type="entry name" value="Tetraspanin"/>
    <property type="match status" value="1"/>
</dbReference>
<dbReference type="RefSeq" id="XP_012941115.1">
    <property type="nucleotide sequence ID" value="XM_013085661.1"/>
</dbReference>
<feature type="transmembrane region" description="Helical" evidence="5">
    <location>
        <begin position="262"/>
        <end position="286"/>
    </location>
</feature>
<sequence length="341" mass="37515">MGALDILNYILTVSMAVTLICAILAFAMGATVRFGLESLVEEYFDPSEKNLKLSSLVGVGHESIVPTKEELPSELDLGNWSRTLGSVIIMLATLMVIYSVFGIIASLSKKMILVIILIILIVIALFGEFILLSHTISLSSGLNTGAKQQLLHLLRTQYRAEANTNNVFTFAMNSIMLMGECCGIYGPADFHGLNMTVVYSVAEGGTLNFPVDYPPACCRSSYIKKGFDSVIGCAKKGILSNFNHKGCYETVYSYIADNYGSLIIGLSCFVIIWELLQIMLALGLIFRTRDVEKETLRQTLERERVEEERAAAAAASVFVPYAKVSSYSSMDVNRIKSTEIW</sequence>
<dbReference type="InterPro" id="IPR008952">
    <property type="entry name" value="Tetraspanin_EC2_sf"/>
</dbReference>
<organism evidence="6 7">
    <name type="scientific">Aplysia californica</name>
    <name type="common">California sea hare</name>
    <dbReference type="NCBI Taxonomy" id="6500"/>
    <lineage>
        <taxon>Eukaryota</taxon>
        <taxon>Metazoa</taxon>
        <taxon>Spiralia</taxon>
        <taxon>Lophotrochozoa</taxon>
        <taxon>Mollusca</taxon>
        <taxon>Gastropoda</taxon>
        <taxon>Heterobranchia</taxon>
        <taxon>Euthyneura</taxon>
        <taxon>Tectipleura</taxon>
        <taxon>Aplysiida</taxon>
        <taxon>Aplysioidea</taxon>
        <taxon>Aplysiidae</taxon>
        <taxon>Aplysia</taxon>
    </lineage>
</organism>